<dbReference type="InterPro" id="IPR029058">
    <property type="entry name" value="AB_hydrolase_fold"/>
</dbReference>
<reference evidence="7" key="1">
    <citation type="submission" date="2019-05" db="EMBL/GenBank/DDBJ databases">
        <title>Isolation, diversity and antifungal activity of Actinobacteria from wheat.</title>
        <authorList>
            <person name="Yu B."/>
        </authorList>
    </citation>
    <scope>NUCLEOTIDE SEQUENCE [LARGE SCALE GENOMIC DNA]</scope>
    <source>
        <strain evidence="7">NEAU-HEGS1-5</strain>
    </source>
</reference>
<dbReference type="Proteomes" id="UP000309033">
    <property type="component" value="Unassembled WGS sequence"/>
</dbReference>
<proteinExistence type="inferred from homology"/>
<evidence type="ECO:0000256" key="4">
    <source>
        <dbReference type="PIRSR" id="PIRSR001112-1"/>
    </source>
</evidence>
<dbReference type="OrthoDB" id="5171248at2"/>
<evidence type="ECO:0000256" key="2">
    <source>
        <dbReference type="ARBA" id="ARBA00022797"/>
    </source>
</evidence>
<evidence type="ECO:0000313" key="7">
    <source>
        <dbReference type="EMBL" id="TLP63849.1"/>
    </source>
</evidence>
<dbReference type="SUPFAM" id="SSF53474">
    <property type="entry name" value="alpha/beta-Hydrolases"/>
    <property type="match status" value="1"/>
</dbReference>
<accession>A0A5R8ZDG6</accession>
<evidence type="ECO:0000259" key="6">
    <source>
        <dbReference type="Pfam" id="PF06441"/>
    </source>
</evidence>
<protein>
    <submittedName>
        <fullName evidence="7">Epoxide hydrolase 1</fullName>
    </submittedName>
</protein>
<evidence type="ECO:0000256" key="1">
    <source>
        <dbReference type="ARBA" id="ARBA00010088"/>
    </source>
</evidence>
<dbReference type="PANTHER" id="PTHR21661:SF35">
    <property type="entry name" value="EPOXIDE HYDROLASE"/>
    <property type="match status" value="1"/>
</dbReference>
<dbReference type="Pfam" id="PF06441">
    <property type="entry name" value="EHN"/>
    <property type="match status" value="1"/>
</dbReference>
<dbReference type="InterPro" id="IPR000639">
    <property type="entry name" value="Epox_hydrolase-like"/>
</dbReference>
<dbReference type="GO" id="GO:0004301">
    <property type="term" value="F:epoxide hydrolase activity"/>
    <property type="evidence" value="ECO:0007669"/>
    <property type="project" value="TreeGrafter"/>
</dbReference>
<dbReference type="Gene3D" id="3.40.50.1820">
    <property type="entry name" value="alpha/beta hydrolase"/>
    <property type="match status" value="1"/>
</dbReference>
<evidence type="ECO:0000256" key="3">
    <source>
        <dbReference type="ARBA" id="ARBA00022801"/>
    </source>
</evidence>
<feature type="active site" description="Nucleophile" evidence="4">
    <location>
        <position position="201"/>
    </location>
</feature>
<dbReference type="GO" id="GO:0097176">
    <property type="term" value="P:epoxide metabolic process"/>
    <property type="evidence" value="ECO:0007669"/>
    <property type="project" value="TreeGrafter"/>
</dbReference>
<dbReference type="EMBL" id="VANP01000002">
    <property type="protein sequence ID" value="TLP63849.1"/>
    <property type="molecule type" value="Genomic_DNA"/>
</dbReference>
<keyword evidence="8" id="KW-1185">Reference proteome</keyword>
<evidence type="ECO:0000256" key="5">
    <source>
        <dbReference type="SAM" id="MobiDB-lite"/>
    </source>
</evidence>
<feature type="domain" description="Epoxide hydrolase N-terminal" evidence="6">
    <location>
        <begin position="26"/>
        <end position="129"/>
    </location>
</feature>
<dbReference type="PANTHER" id="PTHR21661">
    <property type="entry name" value="EPOXIDE HYDROLASE 1-RELATED"/>
    <property type="match status" value="1"/>
</dbReference>
<dbReference type="InterPro" id="IPR010497">
    <property type="entry name" value="Epoxide_hydro_N"/>
</dbReference>
<comment type="caution">
    <text evidence="7">The sequence shown here is derived from an EMBL/GenBank/DDBJ whole genome shotgun (WGS) entry which is preliminary data.</text>
</comment>
<evidence type="ECO:0000313" key="8">
    <source>
        <dbReference type="Proteomes" id="UP000309033"/>
    </source>
</evidence>
<name>A0A5R8ZDG6_9ACTN</name>
<keyword evidence="3 7" id="KW-0378">Hydrolase</keyword>
<dbReference type="AlphaFoldDB" id="A0A5R8ZDG6"/>
<dbReference type="PRINTS" id="PR00412">
    <property type="entry name" value="EPOXHYDRLASE"/>
</dbReference>
<dbReference type="PIRSF" id="PIRSF001112">
    <property type="entry name" value="Epoxide_hydrolase"/>
    <property type="match status" value="1"/>
</dbReference>
<comment type="similarity">
    <text evidence="1">Belongs to the peptidase S33 family.</text>
</comment>
<feature type="active site" description="Proton acceptor" evidence="4">
    <location>
        <position position="403"/>
    </location>
</feature>
<sequence length="425" mass="47305">MTSHETAETGDVTGTRGAGNRRFPLEPRPIHVPGDVLDDLRRRLELTRLPDDVGNDDWRYGVNGAYLRELVAYWRDGYDWRAAEAAINAYEHYQVEIDGVPVHFMRRPGAGPAPTPLILTHGWPWTFWHWSKVIDPLADPGAYGGDPAEAFDVIVPSLPGFGFSTPLPGHPDMNFWKIADIWHVLMTRVLGHERYAAAGCDVGALVTGQLGHKYADELLGVHIGSGQKLTLFSGDRAWDLSGGRPIPEGLPADVHARVVALEKRFAVHLAAHVLAPSTLAAGLSDSPAGMLAWILERWVTWSDNGGDVETVFSKDDLLTHAMIFWVTNSIGTSIRTYANNNRYPWTPSHDRWPVVEAPTGITFVGHENPPGVRTDQRVEHFLGSDRAAWYNLVNLAAHDRGGHFIPWEIPGEWVDDLRRTFRGRR</sequence>
<feature type="region of interest" description="Disordered" evidence="5">
    <location>
        <begin position="1"/>
        <end position="27"/>
    </location>
</feature>
<keyword evidence="2" id="KW-0058">Aromatic hydrocarbons catabolism</keyword>
<gene>
    <name evidence="7" type="ORF">FED44_06315</name>
</gene>
<organism evidence="7 8">
    <name type="scientific">Microbispora triticiradicis</name>
    <dbReference type="NCBI Taxonomy" id="2200763"/>
    <lineage>
        <taxon>Bacteria</taxon>
        <taxon>Bacillati</taxon>
        <taxon>Actinomycetota</taxon>
        <taxon>Actinomycetes</taxon>
        <taxon>Streptosporangiales</taxon>
        <taxon>Streptosporangiaceae</taxon>
        <taxon>Microbispora</taxon>
    </lineage>
</organism>
<dbReference type="InterPro" id="IPR016292">
    <property type="entry name" value="Epoxide_hydrolase"/>
</dbReference>
<feature type="active site" description="Proton donor" evidence="4">
    <location>
        <position position="337"/>
    </location>
</feature>